<feature type="signal peptide" evidence="3">
    <location>
        <begin position="1"/>
        <end position="34"/>
    </location>
</feature>
<feature type="chain" id="PRO_5047064733" evidence="3">
    <location>
        <begin position="35"/>
        <end position="544"/>
    </location>
</feature>
<sequence length="544" mass="59467">MEKRTKRKNFLSSFLAILVMAVMLTGSMAQEVLADDYVAGKTGNINLTIQETGEDGTVKPIPNVKMTLYKVGSVTFDGNVHFVADNALQFTEIDFENLKTADEWYKTAETLSAAVKRADFNGSEMQSDAEGKIVYSNVAEGVYLIVQSNPDDPDVSVSPMVLTVPFAEESTGWTYDVQAYPKAVTHEGDKETQIQVTKQLFYIDDAFNIIAMNADDATYKMGLFLDKEGTIPFRSDYMKDIRLVNAHSGTAVWSNVPDGTYYVFELDENGSPMVINDLIEIEEGKSFYYNVTDAGENESNEAVISQSNSTESVSYVNNYYNYIPDGFSLRGFISINKKVLVDGVEDTVDDTFYASVFKAESDGSLLLVETAELKQNGTVTLEVSFDSGEEPESVEYTVMETDKEGNPIDKDLFPYEVSGEGDIILNKSERYTNSIDITNSMETEPDPDPTETPTPTPTKGAELTVTPPEQTVTPTPSDKPNTPDSNTPNIPNTSNTSGNDSGTTGRTSVKTGDDTPIGTWVGILAATIVVAGVAGFAVKRKKKK</sequence>
<dbReference type="Gene3D" id="2.60.40.10">
    <property type="entry name" value="Immunoglobulins"/>
    <property type="match status" value="1"/>
</dbReference>
<dbReference type="InterPro" id="IPR013783">
    <property type="entry name" value="Ig-like_fold"/>
</dbReference>
<evidence type="ECO:0000256" key="2">
    <source>
        <dbReference type="SAM" id="Phobius"/>
    </source>
</evidence>
<evidence type="ECO:0000313" key="5">
    <source>
        <dbReference type="EMBL" id="MEQ2372299.1"/>
    </source>
</evidence>
<evidence type="ECO:0000313" key="6">
    <source>
        <dbReference type="Proteomes" id="UP001473063"/>
    </source>
</evidence>
<dbReference type="EMBL" id="JBBMEJ010000026">
    <property type="protein sequence ID" value="MEQ2372299.1"/>
    <property type="molecule type" value="Genomic_DNA"/>
</dbReference>
<feature type="compositionally biased region" description="Low complexity" evidence="1">
    <location>
        <begin position="464"/>
        <end position="508"/>
    </location>
</feature>
<feature type="transmembrane region" description="Helical" evidence="2">
    <location>
        <begin position="517"/>
        <end position="538"/>
    </location>
</feature>
<keyword evidence="2" id="KW-1133">Transmembrane helix</keyword>
<dbReference type="Pfam" id="PF16555">
    <property type="entry name" value="GramPos_pilinD1"/>
    <property type="match status" value="1"/>
</dbReference>
<dbReference type="NCBIfam" id="TIGR01167">
    <property type="entry name" value="LPXTG_anchor"/>
    <property type="match status" value="1"/>
</dbReference>
<name>A0ABV1BI58_9FIRM</name>
<dbReference type="InterPro" id="IPR032364">
    <property type="entry name" value="GramPos_pilinD1_N"/>
</dbReference>
<proteinExistence type="predicted"/>
<reference evidence="5 6" key="1">
    <citation type="submission" date="2024-03" db="EMBL/GenBank/DDBJ databases">
        <title>Human intestinal bacterial collection.</title>
        <authorList>
            <person name="Pauvert C."/>
            <person name="Hitch T.C.A."/>
            <person name="Clavel T."/>
        </authorList>
    </citation>
    <scope>NUCLEOTIDE SEQUENCE [LARGE SCALE GENOMIC DNA]</scope>
    <source>
        <strain evidence="5 6">CLA-JM-H16</strain>
    </source>
</reference>
<keyword evidence="6" id="KW-1185">Reference proteome</keyword>
<dbReference type="RefSeq" id="WP_349057566.1">
    <property type="nucleotide sequence ID" value="NZ_JBBMEJ010000026.1"/>
</dbReference>
<keyword evidence="2" id="KW-0812">Transmembrane</keyword>
<comment type="caution">
    <text evidence="5">The sequence shown here is derived from an EMBL/GenBank/DDBJ whole genome shotgun (WGS) entry which is preliminary data.</text>
</comment>
<organism evidence="5 6">
    <name type="scientific">Blautia aquisgranensis</name>
    <dbReference type="NCBI Taxonomy" id="3133153"/>
    <lineage>
        <taxon>Bacteria</taxon>
        <taxon>Bacillati</taxon>
        <taxon>Bacillota</taxon>
        <taxon>Clostridia</taxon>
        <taxon>Lachnospirales</taxon>
        <taxon>Lachnospiraceae</taxon>
        <taxon>Blautia</taxon>
    </lineage>
</organism>
<gene>
    <name evidence="5" type="ORF">WMO28_15460</name>
</gene>
<evidence type="ECO:0000256" key="1">
    <source>
        <dbReference type="SAM" id="MobiDB-lite"/>
    </source>
</evidence>
<evidence type="ECO:0000256" key="3">
    <source>
        <dbReference type="SAM" id="SignalP"/>
    </source>
</evidence>
<protein>
    <submittedName>
        <fullName evidence="5">Pilin N-terminal domain-containing protein</fullName>
    </submittedName>
</protein>
<dbReference type="Proteomes" id="UP001473063">
    <property type="component" value="Unassembled WGS sequence"/>
</dbReference>
<keyword evidence="2" id="KW-0472">Membrane</keyword>
<feature type="domain" description="Gram-positive pilin subunit D1 N-terminal" evidence="4">
    <location>
        <begin position="40"/>
        <end position="182"/>
    </location>
</feature>
<keyword evidence="3" id="KW-0732">Signal</keyword>
<accession>A0ABV1BI58</accession>
<evidence type="ECO:0000259" key="4">
    <source>
        <dbReference type="Pfam" id="PF16555"/>
    </source>
</evidence>
<feature type="region of interest" description="Disordered" evidence="1">
    <location>
        <begin position="438"/>
        <end position="516"/>
    </location>
</feature>